<dbReference type="STRING" id="662367.SAMN05216167_10275"/>
<dbReference type="OrthoDB" id="2149800at2"/>
<dbReference type="InterPro" id="IPR036908">
    <property type="entry name" value="RlpA-like_sf"/>
</dbReference>
<feature type="domain" description="LysM" evidence="3">
    <location>
        <begin position="159"/>
        <end position="202"/>
    </location>
</feature>
<dbReference type="Proteomes" id="UP000198598">
    <property type="component" value="Unassembled WGS sequence"/>
</dbReference>
<evidence type="ECO:0000259" key="3">
    <source>
        <dbReference type="PROSITE" id="PS51782"/>
    </source>
</evidence>
<dbReference type="InterPro" id="IPR036779">
    <property type="entry name" value="LysM_dom_sf"/>
</dbReference>
<name>A0A1I1L4U9_9BACT</name>
<protein>
    <submittedName>
        <fullName evidence="4">LysM repeat-containing protein</fullName>
    </submittedName>
</protein>
<feature type="chain" id="PRO_5011767114" evidence="2">
    <location>
        <begin position="25"/>
        <end position="413"/>
    </location>
</feature>
<dbReference type="SUPFAM" id="SSF54106">
    <property type="entry name" value="LysM domain"/>
    <property type="match status" value="2"/>
</dbReference>
<feature type="domain" description="LysM" evidence="3">
    <location>
        <begin position="49"/>
        <end position="92"/>
    </location>
</feature>
<sequence>MKKFAIRCALLVMSGITFIYSVKAHPTFPVRETVIDSIGVEKKNGKRFVLHRVDEGQTLYAIARKYHRSVADIKAANPDIKESVKYSQVVRIPMADGAPKPKETKAIDKVVSKQEKAGKLDTTQKAVSKPASAETQPDAKPKKSAGKELKKAEDPARAGIHVVENGQTLYSLASRYGVSQEDLRKWNNLPGNNVLIGQALIVSEKAHQARVPSKSMAKIAAKTPDKTPEPAPKTVAVHPTEPRPVEPKPSEPRSTTPATEPHATEPKVTPPASEQKPERRSDVAHNEVDAASKPSSMSTSAKPAEVEIESPRPGNDAPMPTHGRRISDSGIAEMIEGADGSGKYLALHRTAPIGTLVQVRNAFNNQSLWVKVIGRLPNTGINDKILIKLSTQAFSKLSPEDRRFRAEVSYIVR</sequence>
<feature type="compositionally biased region" description="Basic and acidic residues" evidence="1">
    <location>
        <begin position="137"/>
        <end position="156"/>
    </location>
</feature>
<dbReference type="Gene3D" id="3.10.350.10">
    <property type="entry name" value="LysM domain"/>
    <property type="match status" value="2"/>
</dbReference>
<evidence type="ECO:0000256" key="1">
    <source>
        <dbReference type="SAM" id="MobiDB-lite"/>
    </source>
</evidence>
<dbReference type="EMBL" id="FOLQ01000002">
    <property type="protein sequence ID" value="SFC65423.1"/>
    <property type="molecule type" value="Genomic_DNA"/>
</dbReference>
<feature type="compositionally biased region" description="Basic and acidic residues" evidence="1">
    <location>
        <begin position="240"/>
        <end position="251"/>
    </location>
</feature>
<dbReference type="InterPro" id="IPR018392">
    <property type="entry name" value="LysM"/>
</dbReference>
<dbReference type="RefSeq" id="WP_093823808.1">
    <property type="nucleotide sequence ID" value="NZ_FOLQ01000002.1"/>
</dbReference>
<dbReference type="PROSITE" id="PS51782">
    <property type="entry name" value="LYSM"/>
    <property type="match status" value="2"/>
</dbReference>
<dbReference type="Pfam" id="PF01476">
    <property type="entry name" value="LysM"/>
    <property type="match status" value="2"/>
</dbReference>
<dbReference type="AlphaFoldDB" id="A0A1I1L4U9"/>
<dbReference type="SMART" id="SM00257">
    <property type="entry name" value="LysM"/>
    <property type="match status" value="2"/>
</dbReference>
<dbReference type="PANTHER" id="PTHR33734">
    <property type="entry name" value="LYSM DOMAIN-CONTAINING GPI-ANCHORED PROTEIN 2"/>
    <property type="match status" value="1"/>
</dbReference>
<proteinExistence type="predicted"/>
<evidence type="ECO:0000256" key="2">
    <source>
        <dbReference type="SAM" id="SignalP"/>
    </source>
</evidence>
<keyword evidence="2" id="KW-0732">Signal</keyword>
<organism evidence="4 5">
    <name type="scientific">Spirosoma endophyticum</name>
    <dbReference type="NCBI Taxonomy" id="662367"/>
    <lineage>
        <taxon>Bacteria</taxon>
        <taxon>Pseudomonadati</taxon>
        <taxon>Bacteroidota</taxon>
        <taxon>Cytophagia</taxon>
        <taxon>Cytophagales</taxon>
        <taxon>Cytophagaceae</taxon>
        <taxon>Spirosoma</taxon>
    </lineage>
</organism>
<feature type="compositionally biased region" description="Basic and acidic residues" evidence="1">
    <location>
        <begin position="275"/>
        <end position="290"/>
    </location>
</feature>
<gene>
    <name evidence="4" type="ORF">SAMN05216167_10275</name>
</gene>
<feature type="signal peptide" evidence="2">
    <location>
        <begin position="1"/>
        <end position="24"/>
    </location>
</feature>
<dbReference type="PANTHER" id="PTHR33734:SF22">
    <property type="entry name" value="MEMBRANE-BOUND LYTIC MUREIN TRANSGLYCOSYLASE D"/>
    <property type="match status" value="1"/>
</dbReference>
<evidence type="ECO:0000313" key="4">
    <source>
        <dbReference type="EMBL" id="SFC65423.1"/>
    </source>
</evidence>
<keyword evidence="5" id="KW-1185">Reference proteome</keyword>
<accession>A0A1I1L4U9</accession>
<reference evidence="4 5" key="1">
    <citation type="submission" date="2016-10" db="EMBL/GenBank/DDBJ databases">
        <authorList>
            <person name="de Groot N.N."/>
        </authorList>
    </citation>
    <scope>NUCLEOTIDE SEQUENCE [LARGE SCALE GENOMIC DNA]</scope>
    <source>
        <strain evidence="4 5">DSM 26130</strain>
    </source>
</reference>
<dbReference type="CDD" id="cd00118">
    <property type="entry name" value="LysM"/>
    <property type="match status" value="2"/>
</dbReference>
<dbReference type="Gene3D" id="2.40.40.10">
    <property type="entry name" value="RlpA-like domain"/>
    <property type="match status" value="1"/>
</dbReference>
<feature type="region of interest" description="Disordered" evidence="1">
    <location>
        <begin position="112"/>
        <end position="159"/>
    </location>
</feature>
<dbReference type="GO" id="GO:0008932">
    <property type="term" value="F:lytic endotransglycosylase activity"/>
    <property type="evidence" value="ECO:0007669"/>
    <property type="project" value="TreeGrafter"/>
</dbReference>
<feature type="region of interest" description="Disordered" evidence="1">
    <location>
        <begin position="208"/>
        <end position="325"/>
    </location>
</feature>
<evidence type="ECO:0000313" key="5">
    <source>
        <dbReference type="Proteomes" id="UP000198598"/>
    </source>
</evidence>